<accession>A0AAD4LAT8</accession>
<evidence type="ECO:0000256" key="1">
    <source>
        <dbReference type="SAM" id="MobiDB-lite"/>
    </source>
</evidence>
<name>A0AAD4LAT8_9AGAM</name>
<gene>
    <name evidence="2" type="ORF">EDB92DRAFT_1950956</name>
</gene>
<proteinExistence type="predicted"/>
<reference evidence="2" key="1">
    <citation type="submission" date="2022-01" db="EMBL/GenBank/DDBJ databases">
        <title>Comparative genomics reveals a dynamic genome evolution in the ectomycorrhizal milk-cap (Lactarius) mushrooms.</title>
        <authorList>
            <consortium name="DOE Joint Genome Institute"/>
            <person name="Lebreton A."/>
            <person name="Tang N."/>
            <person name="Kuo A."/>
            <person name="LaButti K."/>
            <person name="Drula E."/>
            <person name="Barry K."/>
            <person name="Clum A."/>
            <person name="Lipzen A."/>
            <person name="Mousain D."/>
            <person name="Ng V."/>
            <person name="Wang R."/>
            <person name="Wang X."/>
            <person name="Dai Y."/>
            <person name="Henrissat B."/>
            <person name="Grigoriev I.V."/>
            <person name="Guerin-Laguette A."/>
            <person name="Yu F."/>
            <person name="Martin F.M."/>
        </authorList>
    </citation>
    <scope>NUCLEOTIDE SEQUENCE</scope>
    <source>
        <strain evidence="2">QP</strain>
    </source>
</reference>
<sequence>MIPWDATAAAVWRPHTFSVAVEHLTPEMMRTIFEESMPSLAALLPDSTEDMLGTRGVLQDAFQFSRMLHGAPASAGPGADALYRSFVPELASTSYHNSLPVSRLEKYVYLFTVSMRRLYASDPSFSDFRYAFVPSNASGGPVAANPWNRRKGEGVAERNSDIVQVD</sequence>
<feature type="compositionally biased region" description="Basic and acidic residues" evidence="1">
    <location>
        <begin position="150"/>
        <end position="160"/>
    </location>
</feature>
<evidence type="ECO:0000313" key="2">
    <source>
        <dbReference type="EMBL" id="KAH8984246.1"/>
    </source>
</evidence>
<dbReference type="AlphaFoldDB" id="A0AAD4LAT8"/>
<organism evidence="2 3">
    <name type="scientific">Lactarius akahatsu</name>
    <dbReference type="NCBI Taxonomy" id="416441"/>
    <lineage>
        <taxon>Eukaryota</taxon>
        <taxon>Fungi</taxon>
        <taxon>Dikarya</taxon>
        <taxon>Basidiomycota</taxon>
        <taxon>Agaricomycotina</taxon>
        <taxon>Agaricomycetes</taxon>
        <taxon>Russulales</taxon>
        <taxon>Russulaceae</taxon>
        <taxon>Lactarius</taxon>
    </lineage>
</organism>
<dbReference type="Proteomes" id="UP001201163">
    <property type="component" value="Unassembled WGS sequence"/>
</dbReference>
<protein>
    <submittedName>
        <fullName evidence="2">Uncharacterized protein</fullName>
    </submittedName>
</protein>
<dbReference type="EMBL" id="JAKELL010000078">
    <property type="protein sequence ID" value="KAH8984246.1"/>
    <property type="molecule type" value="Genomic_DNA"/>
</dbReference>
<keyword evidence="3" id="KW-1185">Reference proteome</keyword>
<feature type="region of interest" description="Disordered" evidence="1">
    <location>
        <begin position="144"/>
        <end position="166"/>
    </location>
</feature>
<evidence type="ECO:0000313" key="3">
    <source>
        <dbReference type="Proteomes" id="UP001201163"/>
    </source>
</evidence>
<comment type="caution">
    <text evidence="2">The sequence shown here is derived from an EMBL/GenBank/DDBJ whole genome shotgun (WGS) entry which is preliminary data.</text>
</comment>